<evidence type="ECO:0000313" key="1">
    <source>
        <dbReference type="EMBL" id="RDY09313.1"/>
    </source>
</evidence>
<name>A0A371I2R0_MUCPR</name>
<feature type="non-terminal residue" evidence="1">
    <location>
        <position position="1"/>
    </location>
</feature>
<dbReference type="Proteomes" id="UP000257109">
    <property type="component" value="Unassembled WGS sequence"/>
</dbReference>
<sequence length="59" mass="7300">EATHILLGWLWHFDCKVTYDRVTNRFSFVHNGQKVVNEDHLKMKMKREKERNERKEKNE</sequence>
<organism evidence="1 2">
    <name type="scientific">Mucuna pruriens</name>
    <name type="common">Velvet bean</name>
    <name type="synonym">Dolichos pruriens</name>
    <dbReference type="NCBI Taxonomy" id="157652"/>
    <lineage>
        <taxon>Eukaryota</taxon>
        <taxon>Viridiplantae</taxon>
        <taxon>Streptophyta</taxon>
        <taxon>Embryophyta</taxon>
        <taxon>Tracheophyta</taxon>
        <taxon>Spermatophyta</taxon>
        <taxon>Magnoliopsida</taxon>
        <taxon>eudicotyledons</taxon>
        <taxon>Gunneridae</taxon>
        <taxon>Pentapetalae</taxon>
        <taxon>rosids</taxon>
        <taxon>fabids</taxon>
        <taxon>Fabales</taxon>
        <taxon>Fabaceae</taxon>
        <taxon>Papilionoideae</taxon>
        <taxon>50 kb inversion clade</taxon>
        <taxon>NPAAA clade</taxon>
        <taxon>indigoferoid/millettioid clade</taxon>
        <taxon>Phaseoleae</taxon>
        <taxon>Mucuna</taxon>
    </lineage>
</organism>
<dbReference type="AlphaFoldDB" id="A0A371I2R0"/>
<proteinExistence type="predicted"/>
<gene>
    <name evidence="1" type="ORF">CR513_06342</name>
</gene>
<protein>
    <submittedName>
        <fullName evidence="1">Uncharacterized protein</fullName>
    </submittedName>
</protein>
<accession>A0A371I2R0</accession>
<keyword evidence="2" id="KW-1185">Reference proteome</keyword>
<comment type="caution">
    <text evidence="1">The sequence shown here is derived from an EMBL/GenBank/DDBJ whole genome shotgun (WGS) entry which is preliminary data.</text>
</comment>
<evidence type="ECO:0000313" key="2">
    <source>
        <dbReference type="Proteomes" id="UP000257109"/>
    </source>
</evidence>
<dbReference type="EMBL" id="QJKJ01001078">
    <property type="protein sequence ID" value="RDY09313.1"/>
    <property type="molecule type" value="Genomic_DNA"/>
</dbReference>
<reference evidence="1" key="1">
    <citation type="submission" date="2018-05" db="EMBL/GenBank/DDBJ databases">
        <title>Draft genome of Mucuna pruriens seed.</title>
        <authorList>
            <person name="Nnadi N.E."/>
            <person name="Vos R."/>
            <person name="Hasami M.H."/>
            <person name="Devisetty U.K."/>
            <person name="Aguiy J.C."/>
        </authorList>
    </citation>
    <scope>NUCLEOTIDE SEQUENCE [LARGE SCALE GENOMIC DNA]</scope>
    <source>
        <strain evidence="1">JCA_2017</strain>
    </source>
</reference>